<evidence type="ECO:0000259" key="3">
    <source>
        <dbReference type="Pfam" id="PF00884"/>
    </source>
</evidence>
<dbReference type="Proteomes" id="UP001597497">
    <property type="component" value="Unassembled WGS sequence"/>
</dbReference>
<keyword evidence="1" id="KW-0479">Metal-binding</keyword>
<dbReference type="PANTHER" id="PTHR45953:SF1">
    <property type="entry name" value="IDURONATE 2-SULFATASE"/>
    <property type="match status" value="1"/>
</dbReference>
<accession>A0ABW5R744</accession>
<comment type="caution">
    <text evidence="4">The sequence shown here is derived from an EMBL/GenBank/DDBJ whole genome shotgun (WGS) entry which is preliminary data.</text>
</comment>
<evidence type="ECO:0000256" key="1">
    <source>
        <dbReference type="ARBA" id="ARBA00022723"/>
    </source>
</evidence>
<evidence type="ECO:0000256" key="2">
    <source>
        <dbReference type="ARBA" id="ARBA00022801"/>
    </source>
</evidence>
<dbReference type="InterPro" id="IPR000917">
    <property type="entry name" value="Sulfatase_N"/>
</dbReference>
<evidence type="ECO:0000313" key="4">
    <source>
        <dbReference type="EMBL" id="MFD2670900.1"/>
    </source>
</evidence>
<keyword evidence="5" id="KW-1185">Reference proteome</keyword>
<dbReference type="PANTHER" id="PTHR45953">
    <property type="entry name" value="IDURONATE 2-SULFATASE"/>
    <property type="match status" value="1"/>
</dbReference>
<protein>
    <submittedName>
        <fullName evidence="4">Sulfatase</fullName>
    </submittedName>
</protein>
<dbReference type="RefSeq" id="WP_379928323.1">
    <property type="nucleotide sequence ID" value="NZ_JBHUMM010000007.1"/>
</dbReference>
<dbReference type="Gene3D" id="3.40.720.10">
    <property type="entry name" value="Alkaline Phosphatase, subunit A"/>
    <property type="match status" value="1"/>
</dbReference>
<evidence type="ECO:0000313" key="5">
    <source>
        <dbReference type="Proteomes" id="UP001597497"/>
    </source>
</evidence>
<feature type="domain" description="Sulfatase N-terminal" evidence="3">
    <location>
        <begin position="4"/>
        <end position="365"/>
    </location>
</feature>
<keyword evidence="2" id="KW-0378">Hydrolase</keyword>
<organism evidence="4 5">
    <name type="scientific">Marinicrinis sediminis</name>
    <dbReference type="NCBI Taxonomy" id="1652465"/>
    <lineage>
        <taxon>Bacteria</taxon>
        <taxon>Bacillati</taxon>
        <taxon>Bacillota</taxon>
        <taxon>Bacilli</taxon>
        <taxon>Bacillales</taxon>
        <taxon>Paenibacillaceae</taxon>
    </lineage>
</organism>
<dbReference type="SUPFAM" id="SSF53649">
    <property type="entry name" value="Alkaline phosphatase-like"/>
    <property type="match status" value="1"/>
</dbReference>
<reference evidence="5" key="1">
    <citation type="journal article" date="2019" name="Int. J. Syst. Evol. Microbiol.">
        <title>The Global Catalogue of Microorganisms (GCM) 10K type strain sequencing project: providing services to taxonomists for standard genome sequencing and annotation.</title>
        <authorList>
            <consortium name="The Broad Institute Genomics Platform"/>
            <consortium name="The Broad Institute Genome Sequencing Center for Infectious Disease"/>
            <person name="Wu L."/>
            <person name="Ma J."/>
        </authorList>
    </citation>
    <scope>NUCLEOTIDE SEQUENCE [LARGE SCALE GENOMIC DNA]</scope>
    <source>
        <strain evidence="5">KCTC 33676</strain>
    </source>
</reference>
<gene>
    <name evidence="4" type="ORF">ACFSUC_04670</name>
</gene>
<dbReference type="InterPro" id="IPR017850">
    <property type="entry name" value="Alkaline_phosphatase_core_sf"/>
</dbReference>
<dbReference type="EMBL" id="JBHUMM010000007">
    <property type="protein sequence ID" value="MFD2670900.1"/>
    <property type="molecule type" value="Genomic_DNA"/>
</dbReference>
<sequence>MKRPNILIVYTDQQRWDALGANGNKEIQTPHLDKLAEQGVNFQHHYVQNPICMPSRASFLTGLYPSALGITHMAVPLPEESVTLPKMLKNAGYVSGNIGKLHALPHSNRDHRDIHPSYGFDHLEISDEPGCYEDAYRAWARAKAPEEAAKISLGLPPATETWYSLMGIQDDITHIEREPKHAVPFPAREDLTHSAFVAEQTMAFIEKHQQDTWCCIAGFYSPHTPWVAPQSFLDLYDAQTLSLPDLPEELDQLRREDYFSDEELRSVKHGYYAMVSEVDHYVGQIRSKLEELQLDDNTLIVFTSDHGEYLGDHLRYQKGYPGEDCISRVPLMIYWPQGMREAGRSCTSIVEAVDVLPTLLDCAGIQIPSHLQGTSLLPALRNEPFAGKACALMEFTGWRNIRTQQYRYLCEDNGKEGLYDLQKDPMQYHNLAQDIAYAEVLADMRKLLIQKMIQVQQPRPRTWVY</sequence>
<proteinExistence type="predicted"/>
<dbReference type="Pfam" id="PF00884">
    <property type="entry name" value="Sulfatase"/>
    <property type="match status" value="1"/>
</dbReference>
<name>A0ABW5R744_9BACL</name>